<feature type="region of interest" description="Disordered" evidence="5">
    <location>
        <begin position="119"/>
        <end position="144"/>
    </location>
</feature>
<evidence type="ECO:0000256" key="2">
    <source>
        <dbReference type="ARBA" id="ARBA00022737"/>
    </source>
</evidence>
<evidence type="ECO:0000313" key="6">
    <source>
        <dbReference type="EMBL" id="GAQ77650.1"/>
    </source>
</evidence>
<sequence>MPKKLTKPRPRARFYPYLIPAFYKISSYLTVLEVIHSEKEPAYVSPRCKKLNLYSEGATTLKKLHSGVTLTLRTRASDGGSSPGLKPARGAVLGGAQRPGMERGMGTFGGCPGLLQRRQDRESVGQRSRARHQMGLQGHPGGVAPPDSIWEQTGGEFECVASLEGHENEVKSVAWNAGGNLLATCSRDKSVWIWEAQPGNEYECVSVLQGHSQDVKMVRWHPTRDLLVSASYDDTIKVWAEDGDEDDWRCVQTLSSAAQGHTSTVWGVAFDSTGDRMVSCSDDLTLKVWDTHTDPTTSMGAGAGAWKHVSTISGYHERTIFSVDWSRMNGLIASASGDDAIRIFADDEEPPSTTGQPTFSQVAKKEKAHSTDVNCVRWHPTDPRLLASASDDMCVKIWELRGRSESFPNGGSANGSKDVHL</sequence>
<evidence type="ECO:0000256" key="4">
    <source>
        <dbReference type="PROSITE-ProRule" id="PRU00221"/>
    </source>
</evidence>
<protein>
    <recommendedName>
        <fullName evidence="3">Probable cytosolic iron-sulfur protein assembly protein CIAO1 homolog</fullName>
    </recommendedName>
</protein>
<dbReference type="OrthoDB" id="284782at2759"/>
<accession>A0A1Y1HGV1</accession>
<dbReference type="AlphaFoldDB" id="A0A1Y1HGV1"/>
<dbReference type="SUPFAM" id="SSF50978">
    <property type="entry name" value="WD40 repeat-like"/>
    <property type="match status" value="1"/>
</dbReference>
<dbReference type="InterPro" id="IPR028608">
    <property type="entry name" value="CIAO1/Cia1"/>
</dbReference>
<dbReference type="GO" id="GO:0016226">
    <property type="term" value="P:iron-sulfur cluster assembly"/>
    <property type="evidence" value="ECO:0000318"/>
    <property type="project" value="GO_Central"/>
</dbReference>
<dbReference type="Proteomes" id="UP000054558">
    <property type="component" value="Unassembled WGS sequence"/>
</dbReference>
<name>A0A1Y1HGV1_KLENI</name>
<dbReference type="InterPro" id="IPR019775">
    <property type="entry name" value="WD40_repeat_CS"/>
</dbReference>
<dbReference type="HAMAP" id="MF_03037">
    <property type="entry name" value="ciao1"/>
    <property type="match status" value="1"/>
</dbReference>
<keyword evidence="2" id="KW-0677">Repeat</keyword>
<feature type="repeat" description="WD" evidence="4">
    <location>
        <begin position="163"/>
        <end position="204"/>
    </location>
</feature>
<feature type="repeat" description="WD" evidence="4">
    <location>
        <begin position="258"/>
        <end position="299"/>
    </location>
</feature>
<dbReference type="PANTHER" id="PTHR19920">
    <property type="entry name" value="WD40 PROTEIN CIAO1"/>
    <property type="match status" value="1"/>
</dbReference>
<comment type="function">
    <text evidence="3">Essential component of the cytosolic iron-sulfur (Fe/S) protein assembly machinery. Required for the maturation of extramitochondrial Fe/S proteins.</text>
</comment>
<dbReference type="PROSITE" id="PS50294">
    <property type="entry name" value="WD_REPEATS_REGION"/>
    <property type="match status" value="4"/>
</dbReference>
<dbReference type="EMBL" id="DF236951">
    <property type="protein sequence ID" value="GAQ77650.1"/>
    <property type="molecule type" value="Genomic_DNA"/>
</dbReference>
<reference evidence="6 7" key="1">
    <citation type="journal article" date="2014" name="Nat. Commun.">
        <title>Klebsormidium flaccidum genome reveals primary factors for plant terrestrial adaptation.</title>
        <authorList>
            <person name="Hori K."/>
            <person name="Maruyama F."/>
            <person name="Fujisawa T."/>
            <person name="Togashi T."/>
            <person name="Yamamoto N."/>
            <person name="Seo M."/>
            <person name="Sato S."/>
            <person name="Yamada T."/>
            <person name="Mori H."/>
            <person name="Tajima N."/>
            <person name="Moriyama T."/>
            <person name="Ikeuchi M."/>
            <person name="Watanabe M."/>
            <person name="Wada H."/>
            <person name="Kobayashi K."/>
            <person name="Saito M."/>
            <person name="Masuda T."/>
            <person name="Sasaki-Sekimoto Y."/>
            <person name="Mashiguchi K."/>
            <person name="Awai K."/>
            <person name="Shimojima M."/>
            <person name="Masuda S."/>
            <person name="Iwai M."/>
            <person name="Nobusawa T."/>
            <person name="Narise T."/>
            <person name="Kondo S."/>
            <person name="Saito H."/>
            <person name="Sato R."/>
            <person name="Murakawa M."/>
            <person name="Ihara Y."/>
            <person name="Oshima-Yamada Y."/>
            <person name="Ohtaka K."/>
            <person name="Satoh M."/>
            <person name="Sonobe K."/>
            <person name="Ishii M."/>
            <person name="Ohtani R."/>
            <person name="Kanamori-Sato M."/>
            <person name="Honoki R."/>
            <person name="Miyazaki D."/>
            <person name="Mochizuki H."/>
            <person name="Umetsu J."/>
            <person name="Higashi K."/>
            <person name="Shibata D."/>
            <person name="Kamiya Y."/>
            <person name="Sato N."/>
            <person name="Nakamura Y."/>
            <person name="Tabata S."/>
            <person name="Ida S."/>
            <person name="Kurokawa K."/>
            <person name="Ohta H."/>
        </authorList>
    </citation>
    <scope>NUCLEOTIDE SEQUENCE [LARGE SCALE GENOMIC DNA]</scope>
    <source>
        <strain evidence="6 7">NIES-2285</strain>
    </source>
</reference>
<gene>
    <name evidence="6" type="ORF">KFL_000020110</name>
</gene>
<dbReference type="STRING" id="105231.A0A1Y1HGV1"/>
<evidence type="ECO:0000313" key="7">
    <source>
        <dbReference type="Proteomes" id="UP000054558"/>
    </source>
</evidence>
<organism evidence="6 7">
    <name type="scientific">Klebsormidium nitens</name>
    <name type="common">Green alga</name>
    <name type="synonym">Ulothrix nitens</name>
    <dbReference type="NCBI Taxonomy" id="105231"/>
    <lineage>
        <taxon>Eukaryota</taxon>
        <taxon>Viridiplantae</taxon>
        <taxon>Streptophyta</taxon>
        <taxon>Klebsormidiophyceae</taxon>
        <taxon>Klebsormidiales</taxon>
        <taxon>Klebsormidiaceae</taxon>
        <taxon>Klebsormidium</taxon>
    </lineage>
</organism>
<feature type="repeat" description="WD" evidence="4">
    <location>
        <begin position="366"/>
        <end position="401"/>
    </location>
</feature>
<dbReference type="InterPro" id="IPR015943">
    <property type="entry name" value="WD40/YVTN_repeat-like_dom_sf"/>
</dbReference>
<keyword evidence="1 4" id="KW-0853">WD repeat</keyword>
<dbReference type="InterPro" id="IPR001680">
    <property type="entry name" value="WD40_rpt"/>
</dbReference>
<dbReference type="PROSITE" id="PS00678">
    <property type="entry name" value="WD_REPEATS_1"/>
    <property type="match status" value="1"/>
</dbReference>
<dbReference type="PANTHER" id="PTHR19920:SF0">
    <property type="entry name" value="CYTOSOLIC IRON-SULFUR PROTEIN ASSEMBLY PROTEIN CIAO1-RELATED"/>
    <property type="match status" value="1"/>
</dbReference>
<proteinExistence type="inferred from homology"/>
<dbReference type="SMART" id="SM00320">
    <property type="entry name" value="WD40"/>
    <property type="match status" value="5"/>
</dbReference>
<dbReference type="OMA" id="IREIRWS"/>
<evidence type="ECO:0000256" key="1">
    <source>
        <dbReference type="ARBA" id="ARBA00022574"/>
    </source>
</evidence>
<dbReference type="InterPro" id="IPR036322">
    <property type="entry name" value="WD40_repeat_dom_sf"/>
</dbReference>
<dbReference type="Pfam" id="PF00400">
    <property type="entry name" value="WD40"/>
    <property type="match status" value="5"/>
</dbReference>
<dbReference type="InterPro" id="IPR020472">
    <property type="entry name" value="WD40_PAC1"/>
</dbReference>
<dbReference type="Gene3D" id="2.130.10.10">
    <property type="entry name" value="YVTN repeat-like/Quinoprotein amine dehydrogenase"/>
    <property type="match status" value="1"/>
</dbReference>
<dbReference type="CDD" id="cd00200">
    <property type="entry name" value="WD40"/>
    <property type="match status" value="1"/>
</dbReference>
<feature type="repeat" description="WD" evidence="4">
    <location>
        <begin position="208"/>
        <end position="239"/>
    </location>
</feature>
<dbReference type="PRINTS" id="PR00320">
    <property type="entry name" value="GPROTEINBRPT"/>
</dbReference>
<dbReference type="GO" id="GO:0097361">
    <property type="term" value="C:cytosolic [4Fe-4S] assembly targeting complex"/>
    <property type="evidence" value="ECO:0000318"/>
    <property type="project" value="GO_Central"/>
</dbReference>
<keyword evidence="7" id="KW-1185">Reference proteome</keyword>
<evidence type="ECO:0000256" key="3">
    <source>
        <dbReference type="HAMAP-Rule" id="MF_03037"/>
    </source>
</evidence>
<evidence type="ECO:0000256" key="5">
    <source>
        <dbReference type="SAM" id="MobiDB-lite"/>
    </source>
</evidence>
<dbReference type="PROSITE" id="PS50082">
    <property type="entry name" value="WD_REPEATS_2"/>
    <property type="match status" value="4"/>
</dbReference>
<comment type="similarity">
    <text evidence="3">Belongs to the WD repeat CIA1 family.</text>
</comment>